<dbReference type="InterPro" id="IPR058792">
    <property type="entry name" value="Beta-barrel_RND_2"/>
</dbReference>
<dbReference type="NCBIfam" id="TIGR01730">
    <property type="entry name" value="RND_mfp"/>
    <property type="match status" value="1"/>
</dbReference>
<dbReference type="Gene3D" id="2.40.420.20">
    <property type="match status" value="1"/>
</dbReference>
<evidence type="ECO:0000259" key="5">
    <source>
        <dbReference type="Pfam" id="PF25973"/>
    </source>
</evidence>
<comment type="similarity">
    <text evidence="1">Belongs to the membrane fusion protein (MFP) (TC 8.A.1) family.</text>
</comment>
<proteinExistence type="inferred from homology"/>
<evidence type="ECO:0000256" key="1">
    <source>
        <dbReference type="ARBA" id="ARBA00009477"/>
    </source>
</evidence>
<protein>
    <submittedName>
        <fullName evidence="7">Efflux RND transporter periplasmic adaptor subunit</fullName>
    </submittedName>
</protein>
<dbReference type="EMBL" id="WVTD01000001">
    <property type="protein sequence ID" value="MYL96515.1"/>
    <property type="molecule type" value="Genomic_DNA"/>
</dbReference>
<feature type="transmembrane region" description="Helical" evidence="3">
    <location>
        <begin position="47"/>
        <end position="66"/>
    </location>
</feature>
<dbReference type="InterPro" id="IPR006143">
    <property type="entry name" value="RND_pump_MFP"/>
</dbReference>
<dbReference type="Pfam" id="PF25989">
    <property type="entry name" value="YknX_C"/>
    <property type="match status" value="1"/>
</dbReference>
<dbReference type="GO" id="GO:0015562">
    <property type="term" value="F:efflux transmembrane transporter activity"/>
    <property type="evidence" value="ECO:0007669"/>
    <property type="project" value="TreeGrafter"/>
</dbReference>
<feature type="domain" description="CusB-like beta-barrel" evidence="4">
    <location>
        <begin position="261"/>
        <end position="330"/>
    </location>
</feature>
<dbReference type="InterPro" id="IPR058647">
    <property type="entry name" value="BSH_CzcB-like"/>
</dbReference>
<dbReference type="Proteomes" id="UP000465810">
    <property type="component" value="Unassembled WGS sequence"/>
</dbReference>
<dbReference type="PANTHER" id="PTHR30469:SF15">
    <property type="entry name" value="HLYD FAMILY OF SECRETION PROTEINS"/>
    <property type="match status" value="1"/>
</dbReference>
<evidence type="ECO:0000313" key="8">
    <source>
        <dbReference type="Proteomes" id="UP000465810"/>
    </source>
</evidence>
<dbReference type="PANTHER" id="PTHR30469">
    <property type="entry name" value="MULTIDRUG RESISTANCE PROTEIN MDTA"/>
    <property type="match status" value="1"/>
</dbReference>
<evidence type="ECO:0000313" key="7">
    <source>
        <dbReference type="EMBL" id="MYL96515.1"/>
    </source>
</evidence>
<dbReference type="Gene3D" id="1.10.287.470">
    <property type="entry name" value="Helix hairpin bin"/>
    <property type="match status" value="1"/>
</dbReference>
<dbReference type="GO" id="GO:1990281">
    <property type="term" value="C:efflux pump complex"/>
    <property type="evidence" value="ECO:0007669"/>
    <property type="project" value="TreeGrafter"/>
</dbReference>
<keyword evidence="8" id="KW-1185">Reference proteome</keyword>
<dbReference type="Pfam" id="PF25954">
    <property type="entry name" value="Beta-barrel_RND_2"/>
    <property type="match status" value="1"/>
</dbReference>
<organism evidence="7 8">
    <name type="scientific">Novosphingobium silvae</name>
    <dbReference type="NCBI Taxonomy" id="2692619"/>
    <lineage>
        <taxon>Bacteria</taxon>
        <taxon>Pseudomonadati</taxon>
        <taxon>Pseudomonadota</taxon>
        <taxon>Alphaproteobacteria</taxon>
        <taxon>Sphingomonadales</taxon>
        <taxon>Sphingomonadaceae</taxon>
        <taxon>Novosphingobium</taxon>
    </lineage>
</organism>
<reference evidence="7 8" key="1">
    <citation type="submission" date="2019-12" db="EMBL/GenBank/DDBJ databases">
        <authorList>
            <person name="Feng G."/>
            <person name="Zhu H."/>
        </authorList>
    </citation>
    <scope>NUCLEOTIDE SEQUENCE [LARGE SCALE GENOMIC DNA]</scope>
    <source>
        <strain evidence="7 8">FGD1</strain>
    </source>
</reference>
<dbReference type="InterPro" id="IPR058637">
    <property type="entry name" value="YknX-like_C"/>
</dbReference>
<dbReference type="RefSeq" id="WP_160984233.1">
    <property type="nucleotide sequence ID" value="NZ_WVTD01000001.1"/>
</dbReference>
<dbReference type="AlphaFoldDB" id="A0A7X4GDR4"/>
<evidence type="ECO:0000259" key="6">
    <source>
        <dbReference type="Pfam" id="PF25989"/>
    </source>
</evidence>
<dbReference type="Pfam" id="PF25973">
    <property type="entry name" value="BSH_CzcB"/>
    <property type="match status" value="1"/>
</dbReference>
<keyword evidence="3" id="KW-1133">Transmembrane helix</keyword>
<keyword evidence="3" id="KW-0472">Membrane</keyword>
<dbReference type="Gene3D" id="2.40.50.100">
    <property type="match status" value="1"/>
</dbReference>
<accession>A0A7X4GDR4</accession>
<name>A0A7X4GDR4_9SPHN</name>
<evidence type="ECO:0000259" key="4">
    <source>
        <dbReference type="Pfam" id="PF25954"/>
    </source>
</evidence>
<evidence type="ECO:0000256" key="2">
    <source>
        <dbReference type="SAM" id="MobiDB-lite"/>
    </source>
</evidence>
<feature type="domain" description="YknX-like C-terminal permuted SH3-like" evidence="6">
    <location>
        <begin position="338"/>
        <end position="403"/>
    </location>
</feature>
<feature type="region of interest" description="Disordered" evidence="2">
    <location>
        <begin position="1"/>
        <end position="33"/>
    </location>
</feature>
<comment type="caution">
    <text evidence="7">The sequence shown here is derived from an EMBL/GenBank/DDBJ whole genome shotgun (WGS) entry which is preliminary data.</text>
</comment>
<feature type="compositionally biased region" description="Basic and acidic residues" evidence="2">
    <location>
        <begin position="1"/>
        <end position="22"/>
    </location>
</feature>
<dbReference type="Gene3D" id="2.40.30.170">
    <property type="match status" value="1"/>
</dbReference>
<feature type="domain" description="CzcB-like barrel-sandwich hybrid" evidence="5">
    <location>
        <begin position="120"/>
        <end position="245"/>
    </location>
</feature>
<keyword evidence="3" id="KW-0812">Transmembrane</keyword>
<sequence>MNYDSKIEPGRVDTGNHAHEHVAAGGSGASADPLAIDTEQERRSRRWIWIVAAVVGAAIVAIWFLVHGGSKEEAAGTGAAQVPVVTVVVPGRSTVAGEITATGTLGARRTMPVGSVGEGGEVREIRVDAGDWVAQGQVLAVIDRSVQAQAAASQAAQVQVAAADARIAQSNLDRGLKLVDRGFISKADIDSLTATRDAAVARVNVARATLGQLRAQNARLNIVAPAAGLVLERNVELGQVVGGGTGVLFSLAKGGEMEMLANLSEADLAALRVGVEANVKPVGSGRTFKGQVWQLSPVIDTNTRQGTARIALSYDPALRPGGFASAVIASGAVVAPMLPESAIQNDAKGSFVYVVDNAGKVHRRAVATGMVTARGITIKSGLNGSEKVVLRAGGFLNDGDKVKTRPAASTAN</sequence>
<dbReference type="SUPFAM" id="SSF111369">
    <property type="entry name" value="HlyD-like secretion proteins"/>
    <property type="match status" value="1"/>
</dbReference>
<gene>
    <name evidence="7" type="ORF">GR702_01835</name>
</gene>
<evidence type="ECO:0000256" key="3">
    <source>
        <dbReference type="SAM" id="Phobius"/>
    </source>
</evidence>